<organism evidence="10 11">
    <name type="scientific">Psychromonas aquatilis</name>
    <dbReference type="NCBI Taxonomy" id="2005072"/>
    <lineage>
        <taxon>Bacteria</taxon>
        <taxon>Pseudomonadati</taxon>
        <taxon>Pseudomonadota</taxon>
        <taxon>Gammaproteobacteria</taxon>
        <taxon>Alteromonadales</taxon>
        <taxon>Psychromonadaceae</taxon>
        <taxon>Psychromonas</taxon>
    </lineage>
</organism>
<dbReference type="SUPFAM" id="SSF56719">
    <property type="entry name" value="Type II DNA topoisomerase"/>
    <property type="match status" value="1"/>
</dbReference>
<reference evidence="10 11" key="1">
    <citation type="submission" date="2024-02" db="EMBL/GenBank/DDBJ databases">
        <title>Bacteria isolated from the canopy kelp, Nereocystis luetkeana.</title>
        <authorList>
            <person name="Pfister C.A."/>
            <person name="Younker I.T."/>
            <person name="Light S.H."/>
        </authorList>
    </citation>
    <scope>NUCLEOTIDE SEQUENCE [LARGE SCALE GENOMIC DNA]</scope>
    <source>
        <strain evidence="10 11">TI.1.05</strain>
    </source>
</reference>
<name>A0ABU9GUK0_9GAMM</name>
<keyword evidence="7" id="KW-0799">Topoisomerase</keyword>
<dbReference type="PANTHER" id="PTHR45866:SF4">
    <property type="entry name" value="DNA TOPOISOMERASE 4 SUBUNIT B"/>
    <property type="match status" value="1"/>
</dbReference>
<comment type="caution">
    <text evidence="10">The sequence shown here is derived from an EMBL/GenBank/DDBJ whole genome shotgun (WGS) entry which is preliminary data.</text>
</comment>
<feature type="non-terminal residue" evidence="10">
    <location>
        <position position="73"/>
    </location>
</feature>
<feature type="non-terminal residue" evidence="10">
    <location>
        <position position="1"/>
    </location>
</feature>
<evidence type="ECO:0000256" key="2">
    <source>
        <dbReference type="ARBA" id="ARBA00012895"/>
    </source>
</evidence>
<dbReference type="Gene3D" id="3.40.50.670">
    <property type="match status" value="1"/>
</dbReference>
<sequence>CSTPDRMRGELFLLLGDSAGGSANQARDREFQEIMPLRGKIKNTWEDESEVILSSEEIHNISVSIGIDPGSAN</sequence>
<proteinExistence type="predicted"/>
<evidence type="ECO:0000313" key="10">
    <source>
        <dbReference type="EMBL" id="MEL0631016.1"/>
    </source>
</evidence>
<dbReference type="EMBL" id="JBAKAZ010000316">
    <property type="protein sequence ID" value="MEL0631016.1"/>
    <property type="molecule type" value="Genomic_DNA"/>
</dbReference>
<evidence type="ECO:0000256" key="6">
    <source>
        <dbReference type="ARBA" id="ARBA00022842"/>
    </source>
</evidence>
<keyword evidence="5" id="KW-0067">ATP-binding</keyword>
<evidence type="ECO:0000256" key="9">
    <source>
        <dbReference type="ARBA" id="ARBA00023235"/>
    </source>
</evidence>
<dbReference type="PRINTS" id="PR01098">
    <property type="entry name" value="TOPISMRASE4B"/>
</dbReference>
<dbReference type="InterPro" id="IPR013759">
    <property type="entry name" value="Topo_IIA_B_C"/>
</dbReference>
<keyword evidence="11" id="KW-1185">Reference proteome</keyword>
<evidence type="ECO:0000256" key="5">
    <source>
        <dbReference type="ARBA" id="ARBA00022840"/>
    </source>
</evidence>
<dbReference type="EC" id="5.6.2.2" evidence="2"/>
<accession>A0ABU9GUK0</accession>
<evidence type="ECO:0000256" key="1">
    <source>
        <dbReference type="ARBA" id="ARBA00000185"/>
    </source>
</evidence>
<dbReference type="InterPro" id="IPR005737">
    <property type="entry name" value="TopoIV_B_Gneg"/>
</dbReference>
<evidence type="ECO:0000256" key="8">
    <source>
        <dbReference type="ARBA" id="ARBA00023125"/>
    </source>
</evidence>
<evidence type="ECO:0000256" key="4">
    <source>
        <dbReference type="ARBA" id="ARBA00022741"/>
    </source>
</evidence>
<keyword evidence="9" id="KW-0413">Isomerase</keyword>
<evidence type="ECO:0000256" key="7">
    <source>
        <dbReference type="ARBA" id="ARBA00023029"/>
    </source>
</evidence>
<keyword evidence="4" id="KW-0547">Nucleotide-binding</keyword>
<dbReference type="InterPro" id="IPR013760">
    <property type="entry name" value="Topo_IIA-like_dom_sf"/>
</dbReference>
<protein>
    <recommendedName>
        <fullName evidence="2">DNA topoisomerase (ATP-hydrolyzing)</fullName>
        <ecNumber evidence="2">5.6.2.2</ecNumber>
    </recommendedName>
</protein>
<gene>
    <name evidence="10" type="ORF">V6256_15700</name>
</gene>
<evidence type="ECO:0000313" key="11">
    <source>
        <dbReference type="Proteomes" id="UP001369082"/>
    </source>
</evidence>
<keyword evidence="8" id="KW-0238">DNA-binding</keyword>
<dbReference type="Proteomes" id="UP001369082">
    <property type="component" value="Unassembled WGS sequence"/>
</dbReference>
<keyword evidence="6" id="KW-0460">Magnesium</keyword>
<evidence type="ECO:0000256" key="3">
    <source>
        <dbReference type="ARBA" id="ARBA00022723"/>
    </source>
</evidence>
<keyword evidence="3" id="KW-0479">Metal-binding</keyword>
<dbReference type="PANTHER" id="PTHR45866">
    <property type="entry name" value="DNA GYRASE/TOPOISOMERASE SUBUNIT B"/>
    <property type="match status" value="1"/>
</dbReference>
<comment type="catalytic activity">
    <reaction evidence="1">
        <text>ATP-dependent breakage, passage and rejoining of double-stranded DNA.</text>
        <dbReference type="EC" id="5.6.2.2"/>
    </reaction>
</comment>